<dbReference type="OrthoDB" id="2447880at2759"/>
<dbReference type="STRING" id="52247.A0A4T0WWR5"/>
<reference evidence="2 3" key="1">
    <citation type="journal article" date="2019" name="Front. Genet.">
        <title>Whole-Genome Sequencing of the Opportunistic Yeast Pathogen Candida inconspicua Uncovers Its Hybrid Origin.</title>
        <authorList>
            <person name="Mixao V."/>
            <person name="Hansen A.P."/>
            <person name="Saus E."/>
            <person name="Boekhout T."/>
            <person name="Lass-Florl C."/>
            <person name="Gabaldon T."/>
        </authorList>
    </citation>
    <scope>NUCLEOTIDE SEQUENCE [LARGE SCALE GENOMIC DNA]</scope>
    <source>
        <strain evidence="2 3">CBS 180</strain>
    </source>
</reference>
<dbReference type="EMBL" id="SELW01000645">
    <property type="protein sequence ID" value="TID16219.1"/>
    <property type="molecule type" value="Genomic_DNA"/>
</dbReference>
<accession>A0A4T0WWR5</accession>
<keyword evidence="3" id="KW-1185">Reference proteome</keyword>
<dbReference type="SUPFAM" id="SSF46689">
    <property type="entry name" value="Homeodomain-like"/>
    <property type="match status" value="1"/>
</dbReference>
<dbReference type="Proteomes" id="UP000307173">
    <property type="component" value="Unassembled WGS sequence"/>
</dbReference>
<sequence>MKTSGTEKRNLQSKNDLEHLKLIDMACRHIALAAISTVFGVSLFFDAENLDSNFNEVKYELKTELDLDDKDVEDFDDDNDSQSNFSSDSEDVEDFGIINKGSYYIQHLRLKSKKRRGGVLGFKELAAKSQLSPWHFHRVFKSMTGITPKQYGDKCFKFLDSKKSSTLQSLTCPTAIIMNVRLANPSMVFKRNAYIQHSSTECFKKSKSSQKLTSSQVESTNSKDYSYTSPLRSVSYKSESPTSNPKSNNQTEFNSCYSSPYDKSSNLINYSASNNIQSSAFDYNPNFSPLTSPLDLEFIKLANNSLTSEYIPETNQTGIAKQLSNLLDTCDLPSTYHVYQNDANTPKNLTALIPAKSVSNNSNISYNIDSTARYATNDHSYQTPTTSNSAYFPEYPHINEKFEPLNFDFNQRSNDPSSSSSSSDINILIHQLQLQSMLDKNAEQRFSALFEDEGDSFTWNNIDFKDIMNGYN</sequence>
<organism evidence="2 3">
    <name type="scientific">Pichia inconspicua</name>
    <dbReference type="NCBI Taxonomy" id="52247"/>
    <lineage>
        <taxon>Eukaryota</taxon>
        <taxon>Fungi</taxon>
        <taxon>Dikarya</taxon>
        <taxon>Ascomycota</taxon>
        <taxon>Saccharomycotina</taxon>
        <taxon>Pichiomycetes</taxon>
        <taxon>Pichiales</taxon>
        <taxon>Pichiaceae</taxon>
        <taxon>Pichia</taxon>
    </lineage>
</organism>
<protein>
    <recommendedName>
        <fullName evidence="4">HTH araC/xylS-type domain-containing protein</fullName>
    </recommendedName>
</protein>
<dbReference type="InterPro" id="IPR009057">
    <property type="entry name" value="Homeodomain-like_sf"/>
</dbReference>
<feature type="region of interest" description="Disordered" evidence="1">
    <location>
        <begin position="233"/>
        <end position="255"/>
    </location>
</feature>
<evidence type="ECO:0000313" key="3">
    <source>
        <dbReference type="Proteomes" id="UP000307173"/>
    </source>
</evidence>
<name>A0A4T0WWR5_9ASCO</name>
<proteinExistence type="predicted"/>
<dbReference type="Gene3D" id="1.10.10.60">
    <property type="entry name" value="Homeodomain-like"/>
    <property type="match status" value="1"/>
</dbReference>
<evidence type="ECO:0008006" key="4">
    <source>
        <dbReference type="Google" id="ProtNLM"/>
    </source>
</evidence>
<gene>
    <name evidence="2" type="ORF">CANINC_004217</name>
</gene>
<dbReference type="AlphaFoldDB" id="A0A4T0WWR5"/>
<evidence type="ECO:0000256" key="1">
    <source>
        <dbReference type="SAM" id="MobiDB-lite"/>
    </source>
</evidence>
<evidence type="ECO:0000313" key="2">
    <source>
        <dbReference type="EMBL" id="TID16219.1"/>
    </source>
</evidence>
<comment type="caution">
    <text evidence="2">The sequence shown here is derived from an EMBL/GenBank/DDBJ whole genome shotgun (WGS) entry which is preliminary data.</text>
</comment>